<evidence type="ECO:0000313" key="2">
    <source>
        <dbReference type="Proteomes" id="UP000003340"/>
    </source>
</evidence>
<keyword evidence="2" id="KW-1185">Reference proteome</keyword>
<proteinExistence type="predicted"/>
<comment type="caution">
    <text evidence="1">The sequence shown here is derived from an EMBL/GenBank/DDBJ whole genome shotgun (WGS) entry which is preliminary data.</text>
</comment>
<dbReference type="EMBL" id="ACEC01000043">
    <property type="protein sequence ID" value="EEG31152.1"/>
    <property type="molecule type" value="Genomic_DNA"/>
</dbReference>
<evidence type="ECO:0000313" key="1">
    <source>
        <dbReference type="EMBL" id="EEG31152.1"/>
    </source>
</evidence>
<reference evidence="1 2" key="1">
    <citation type="submission" date="2009-01" db="EMBL/GenBank/DDBJ databases">
        <authorList>
            <person name="Fulton L."/>
            <person name="Clifton S."/>
            <person name="Fulton B."/>
            <person name="Xu J."/>
            <person name="Minx P."/>
            <person name="Pepin K.H."/>
            <person name="Johnson M."/>
            <person name="Bhonagiri V."/>
            <person name="Nash W.E."/>
            <person name="Mardis E.R."/>
            <person name="Wilson R.K."/>
        </authorList>
    </citation>
    <scope>NUCLEOTIDE SEQUENCE [LARGE SCALE GENOMIC DNA]</scope>
    <source>
        <strain evidence="1 2">DSM 5476</strain>
    </source>
</reference>
<reference evidence="1 2" key="2">
    <citation type="submission" date="2009-02" db="EMBL/GenBank/DDBJ databases">
        <title>Draft genome sequence of Clostridium methylpentosum (DSM 5476).</title>
        <authorList>
            <person name="Sudarsanam P."/>
            <person name="Ley R."/>
            <person name="Guruge J."/>
            <person name="Turnbaugh P.J."/>
            <person name="Mahowald M."/>
            <person name="Liep D."/>
            <person name="Gordon J."/>
        </authorList>
    </citation>
    <scope>NUCLEOTIDE SEQUENCE [LARGE SCALE GENOMIC DNA]</scope>
    <source>
        <strain evidence="1 2">DSM 5476</strain>
    </source>
</reference>
<accession>C0EBN4</accession>
<organism evidence="1 2">
    <name type="scientific">[Clostridium] methylpentosum DSM 5476</name>
    <dbReference type="NCBI Taxonomy" id="537013"/>
    <lineage>
        <taxon>Bacteria</taxon>
        <taxon>Bacillati</taxon>
        <taxon>Bacillota</taxon>
        <taxon>Clostridia</taxon>
        <taxon>Eubacteriales</taxon>
        <taxon>Oscillospiraceae</taxon>
        <taxon>Oscillospiraceae incertae sedis</taxon>
    </lineage>
</organism>
<dbReference type="AlphaFoldDB" id="C0EBN4"/>
<dbReference type="Proteomes" id="UP000003340">
    <property type="component" value="Unassembled WGS sequence"/>
</dbReference>
<gene>
    <name evidence="1" type="ORF">CLOSTMETH_01252</name>
</gene>
<dbReference type="HOGENOM" id="CLU_1999935_0_0_9"/>
<name>C0EBN4_9FIRM</name>
<sequence length="124" mass="13654">MACKNISFLQSSEMGVFGLKWNRRETKHTLGSLLWNKESCAGRCLRAGACSLRQWSNRSAGRRTEREAWLGPAQSRIGNCSDHSGQVPAVFVSSSLTFTPKKAIIKSIWLSAGKSPSGHEKGMR</sequence>
<dbReference type="STRING" id="537013.CLOSTMETH_01252"/>
<protein>
    <submittedName>
        <fullName evidence="1">Uncharacterized protein</fullName>
    </submittedName>
</protein>